<feature type="region of interest" description="Disordered" evidence="4">
    <location>
        <begin position="427"/>
        <end position="449"/>
    </location>
</feature>
<dbReference type="PANTHER" id="PTHR44227">
    <property type="match status" value="1"/>
</dbReference>
<dbReference type="Pfam" id="PF13432">
    <property type="entry name" value="TPR_16"/>
    <property type="match status" value="1"/>
</dbReference>
<feature type="transmembrane region" description="Helical" evidence="5">
    <location>
        <begin position="202"/>
        <end position="221"/>
    </location>
</feature>
<dbReference type="AlphaFoldDB" id="A0A4R1BEQ2"/>
<dbReference type="Gene3D" id="1.25.40.10">
    <property type="entry name" value="Tetratricopeptide repeat domain"/>
    <property type="match status" value="1"/>
</dbReference>
<dbReference type="OrthoDB" id="5932158at2"/>
<proteinExistence type="predicted"/>
<feature type="transmembrane region" description="Helical" evidence="5">
    <location>
        <begin position="170"/>
        <end position="190"/>
    </location>
</feature>
<dbReference type="InterPro" id="IPR019734">
    <property type="entry name" value="TPR_rpt"/>
</dbReference>
<keyword evidence="1" id="KW-0677">Repeat</keyword>
<evidence type="ECO:0000256" key="2">
    <source>
        <dbReference type="ARBA" id="ARBA00022803"/>
    </source>
</evidence>
<feature type="transmembrane region" description="Helical" evidence="5">
    <location>
        <begin position="297"/>
        <end position="315"/>
    </location>
</feature>
<dbReference type="RefSeq" id="WP_131445765.1">
    <property type="nucleotide sequence ID" value="NZ_SJZB01000025.1"/>
</dbReference>
<dbReference type="PANTHER" id="PTHR44227:SF3">
    <property type="entry name" value="PROTEIN O-MANNOSYL-TRANSFERASE TMTC4"/>
    <property type="match status" value="1"/>
</dbReference>
<evidence type="ECO:0000313" key="6">
    <source>
        <dbReference type="EMBL" id="TCJ15554.1"/>
    </source>
</evidence>
<gene>
    <name evidence="6" type="ORF">EZJ19_06495</name>
</gene>
<keyword evidence="5" id="KW-1133">Transmembrane helix</keyword>
<dbReference type="InterPro" id="IPR011990">
    <property type="entry name" value="TPR-like_helical_dom_sf"/>
</dbReference>
<evidence type="ECO:0000256" key="3">
    <source>
        <dbReference type="PROSITE-ProRule" id="PRU00339"/>
    </source>
</evidence>
<feature type="transmembrane region" description="Helical" evidence="5">
    <location>
        <begin position="141"/>
        <end position="158"/>
    </location>
</feature>
<keyword evidence="7" id="KW-1185">Reference proteome</keyword>
<protein>
    <submittedName>
        <fullName evidence="6">Tetratricopeptide repeat protein</fullName>
    </submittedName>
</protein>
<dbReference type="PROSITE" id="PS50005">
    <property type="entry name" value="TPR"/>
    <property type="match status" value="1"/>
</dbReference>
<dbReference type="InterPro" id="IPR052346">
    <property type="entry name" value="O-mannosyl-transferase_TMTC"/>
</dbReference>
<feature type="repeat" description="TPR" evidence="3">
    <location>
        <begin position="389"/>
        <end position="422"/>
    </location>
</feature>
<keyword evidence="5" id="KW-0472">Membrane</keyword>
<evidence type="ECO:0000256" key="5">
    <source>
        <dbReference type="SAM" id="Phobius"/>
    </source>
</evidence>
<reference evidence="6 7" key="1">
    <citation type="submission" date="2019-03" db="EMBL/GenBank/DDBJ databases">
        <title>Genome sequence of Thiobacillaceae bacterium LSR1, a sulfur-oxidizing bacterium isolated from freshwater sediment.</title>
        <authorList>
            <person name="Li S."/>
        </authorList>
    </citation>
    <scope>NUCLEOTIDE SEQUENCE [LARGE SCALE GENOMIC DNA]</scope>
    <source>
        <strain evidence="6 7">LSR1</strain>
    </source>
</reference>
<keyword evidence="5" id="KW-0812">Transmembrane</keyword>
<dbReference type="SMART" id="SM00028">
    <property type="entry name" value="TPR"/>
    <property type="match status" value="1"/>
</dbReference>
<feature type="compositionally biased region" description="Low complexity" evidence="4">
    <location>
        <begin position="439"/>
        <end position="449"/>
    </location>
</feature>
<comment type="caution">
    <text evidence="6">The sequence shown here is derived from an EMBL/GenBank/DDBJ whole genome shotgun (WGS) entry which is preliminary data.</text>
</comment>
<dbReference type="SUPFAM" id="SSF48452">
    <property type="entry name" value="TPR-like"/>
    <property type="match status" value="1"/>
</dbReference>
<evidence type="ECO:0000256" key="1">
    <source>
        <dbReference type="ARBA" id="ARBA00022737"/>
    </source>
</evidence>
<keyword evidence="2 3" id="KW-0802">TPR repeat</keyword>
<dbReference type="Proteomes" id="UP000295443">
    <property type="component" value="Unassembled WGS sequence"/>
</dbReference>
<name>A0A4R1BEQ2_9PROT</name>
<organism evidence="6 7">
    <name type="scientific">Parasulfuritortus cantonensis</name>
    <dbReference type="NCBI Taxonomy" id="2528202"/>
    <lineage>
        <taxon>Bacteria</taxon>
        <taxon>Pseudomonadati</taxon>
        <taxon>Pseudomonadota</taxon>
        <taxon>Betaproteobacteria</taxon>
        <taxon>Nitrosomonadales</taxon>
        <taxon>Thiobacillaceae</taxon>
        <taxon>Parasulfuritortus</taxon>
    </lineage>
</organism>
<dbReference type="EMBL" id="SJZB01000025">
    <property type="protein sequence ID" value="TCJ15554.1"/>
    <property type="molecule type" value="Genomic_DNA"/>
</dbReference>
<accession>A0A4R1BEQ2</accession>
<feature type="transmembrane region" description="Helical" evidence="5">
    <location>
        <begin position="327"/>
        <end position="349"/>
    </location>
</feature>
<evidence type="ECO:0000256" key="4">
    <source>
        <dbReference type="SAM" id="MobiDB-lite"/>
    </source>
</evidence>
<evidence type="ECO:0000313" key="7">
    <source>
        <dbReference type="Proteomes" id="UP000295443"/>
    </source>
</evidence>
<sequence>MLTRPPSLHPLAWLLPAAALAYLNALGAGFQFDDFNVIVDNPAVHSLAAWWAGMPGIRPLLKLSYTLNWLADPGPAGFHAVNVGLHLVNVALVWRLTGHLPVPAGWREDARGRRARILATLLFALHPIQTESVTYVSGRSMTLMAAFGLAGLLAWLEAPARARPRRWRLAAVALFAAAALTKEVAVVVPLLLLPLRHGRGRYLAPVLAALALAGLYYLFGYQHVLADPPPRSLAANLLSEANAVYYLLGQLVRPWALNIDPQLPELSAWSSRSALQVGGLAGVAAAAWLARRRAPWLAMPVFWFFVLLLPMYSVVPRLDLASERHLYLAGLGPFWLLGLAGAAMAAWPWRAGVAVLAMAGIAFGHVRNLDYQDEVALWQQTTRMAPDNARAWNNLGWACYLAGRTEAARAAYRRALALDPDDAFSRGNLELLGPPPRAPGAAPTSAGTP</sequence>